<keyword evidence="3 6" id="KW-0812">Transmembrane</keyword>
<dbReference type="PANTHER" id="PTHR16172:SF35">
    <property type="entry name" value="MAJOR FACILITATOR SUPERFAMILY (MFS) PROFILE DOMAIN-CONTAINING PROTEIN"/>
    <property type="match status" value="1"/>
</dbReference>
<sequence length="102" mass="11357">MLPAGEKNGAKGSLLERLFRRMLDDTRQKHLMPIKLLFFVQASTLFVLYPFLTIHMKELGIGVEEAAAMNAITPVVAILMPPLAGMAADRIGNFKGQHKDHR</sequence>
<keyword evidence="4 6" id="KW-1133">Transmembrane helix</keyword>
<dbReference type="Gene3D" id="1.20.1250.20">
    <property type="entry name" value="MFS general substrate transporter like domains"/>
    <property type="match status" value="1"/>
</dbReference>
<dbReference type="SUPFAM" id="SSF103473">
    <property type="entry name" value="MFS general substrate transporter"/>
    <property type="match status" value="1"/>
</dbReference>
<dbReference type="AlphaFoldDB" id="A0A8K0KE65"/>
<dbReference type="InterPro" id="IPR024989">
    <property type="entry name" value="MFS_assoc_dom"/>
</dbReference>
<feature type="transmembrane region" description="Helical" evidence="6">
    <location>
        <begin position="66"/>
        <end position="88"/>
    </location>
</feature>
<evidence type="ECO:0000256" key="2">
    <source>
        <dbReference type="ARBA" id="ARBA00005241"/>
    </source>
</evidence>
<comment type="similarity">
    <text evidence="2">Belongs to the major facilitator superfamily. MFSD6 family.</text>
</comment>
<dbReference type="GO" id="GO:0016020">
    <property type="term" value="C:membrane"/>
    <property type="evidence" value="ECO:0007669"/>
    <property type="project" value="UniProtKB-SubCell"/>
</dbReference>
<name>A0A8K0KE65_LADFU</name>
<feature type="transmembrane region" description="Helical" evidence="6">
    <location>
        <begin position="36"/>
        <end position="54"/>
    </location>
</feature>
<comment type="subcellular location">
    <subcellularLocation>
        <location evidence="1">Membrane</location>
        <topology evidence="1">Multi-pass membrane protein</topology>
    </subcellularLocation>
</comment>
<dbReference type="Pfam" id="PF12832">
    <property type="entry name" value="MFS_1_like"/>
    <property type="match status" value="1"/>
</dbReference>
<evidence type="ECO:0000256" key="6">
    <source>
        <dbReference type="SAM" id="Phobius"/>
    </source>
</evidence>
<evidence type="ECO:0000259" key="7">
    <source>
        <dbReference type="Pfam" id="PF12832"/>
    </source>
</evidence>
<keyword evidence="9" id="KW-1185">Reference proteome</keyword>
<dbReference type="OrthoDB" id="10061976at2759"/>
<feature type="domain" description="Major facilitator superfamily associated" evidence="7">
    <location>
        <begin position="33"/>
        <end position="94"/>
    </location>
</feature>
<organism evidence="8 9">
    <name type="scientific">Ladona fulva</name>
    <name type="common">Scarce chaser dragonfly</name>
    <name type="synonym">Libellula fulva</name>
    <dbReference type="NCBI Taxonomy" id="123851"/>
    <lineage>
        <taxon>Eukaryota</taxon>
        <taxon>Metazoa</taxon>
        <taxon>Ecdysozoa</taxon>
        <taxon>Arthropoda</taxon>
        <taxon>Hexapoda</taxon>
        <taxon>Insecta</taxon>
        <taxon>Pterygota</taxon>
        <taxon>Palaeoptera</taxon>
        <taxon>Odonata</taxon>
        <taxon>Epiprocta</taxon>
        <taxon>Anisoptera</taxon>
        <taxon>Libelluloidea</taxon>
        <taxon>Libellulidae</taxon>
        <taxon>Ladona</taxon>
    </lineage>
</organism>
<evidence type="ECO:0000256" key="3">
    <source>
        <dbReference type="ARBA" id="ARBA00022692"/>
    </source>
</evidence>
<gene>
    <name evidence="8" type="ORF">J437_LFUL013977</name>
</gene>
<protein>
    <recommendedName>
        <fullName evidence="7">Major facilitator superfamily associated domain-containing protein</fullName>
    </recommendedName>
</protein>
<evidence type="ECO:0000313" key="8">
    <source>
        <dbReference type="EMBL" id="KAG8232406.1"/>
    </source>
</evidence>
<dbReference type="InterPro" id="IPR036259">
    <property type="entry name" value="MFS_trans_sf"/>
</dbReference>
<dbReference type="PANTHER" id="PTHR16172">
    <property type="entry name" value="MAJOR FACILITATOR SUPERFAMILY DOMAIN-CONTAINING PROTEIN 6-LIKE"/>
    <property type="match status" value="1"/>
</dbReference>
<evidence type="ECO:0000313" key="9">
    <source>
        <dbReference type="Proteomes" id="UP000792457"/>
    </source>
</evidence>
<evidence type="ECO:0000256" key="5">
    <source>
        <dbReference type="ARBA" id="ARBA00023136"/>
    </source>
</evidence>
<dbReference type="EMBL" id="KZ308616">
    <property type="protein sequence ID" value="KAG8232406.1"/>
    <property type="molecule type" value="Genomic_DNA"/>
</dbReference>
<proteinExistence type="inferred from homology"/>
<reference evidence="8" key="1">
    <citation type="submission" date="2013-04" db="EMBL/GenBank/DDBJ databases">
        <authorList>
            <person name="Qu J."/>
            <person name="Murali S.C."/>
            <person name="Bandaranaike D."/>
            <person name="Bellair M."/>
            <person name="Blankenburg K."/>
            <person name="Chao H."/>
            <person name="Dinh H."/>
            <person name="Doddapaneni H."/>
            <person name="Downs B."/>
            <person name="Dugan-Rocha S."/>
            <person name="Elkadiri S."/>
            <person name="Gnanaolivu R.D."/>
            <person name="Hernandez B."/>
            <person name="Javaid M."/>
            <person name="Jayaseelan J.C."/>
            <person name="Lee S."/>
            <person name="Li M."/>
            <person name="Ming W."/>
            <person name="Munidasa M."/>
            <person name="Muniz J."/>
            <person name="Nguyen L."/>
            <person name="Ongeri F."/>
            <person name="Osuji N."/>
            <person name="Pu L.-L."/>
            <person name="Puazo M."/>
            <person name="Qu C."/>
            <person name="Quiroz J."/>
            <person name="Raj R."/>
            <person name="Weissenberger G."/>
            <person name="Xin Y."/>
            <person name="Zou X."/>
            <person name="Han Y."/>
            <person name="Richards S."/>
            <person name="Worley K."/>
            <person name="Muzny D."/>
            <person name="Gibbs R."/>
        </authorList>
    </citation>
    <scope>NUCLEOTIDE SEQUENCE</scope>
    <source>
        <strain evidence="8">Sampled in the wild</strain>
    </source>
</reference>
<keyword evidence="5 6" id="KW-0472">Membrane</keyword>
<comment type="caution">
    <text evidence="8">The sequence shown here is derived from an EMBL/GenBank/DDBJ whole genome shotgun (WGS) entry which is preliminary data.</text>
</comment>
<evidence type="ECO:0000256" key="1">
    <source>
        <dbReference type="ARBA" id="ARBA00004141"/>
    </source>
</evidence>
<reference evidence="8" key="2">
    <citation type="submission" date="2017-10" db="EMBL/GenBank/DDBJ databases">
        <title>Ladona fulva Genome sequencing and assembly.</title>
        <authorList>
            <person name="Murali S."/>
            <person name="Richards S."/>
            <person name="Bandaranaike D."/>
            <person name="Bellair M."/>
            <person name="Blankenburg K."/>
            <person name="Chao H."/>
            <person name="Dinh H."/>
            <person name="Doddapaneni H."/>
            <person name="Dugan-Rocha S."/>
            <person name="Elkadiri S."/>
            <person name="Gnanaolivu R."/>
            <person name="Hernandez B."/>
            <person name="Skinner E."/>
            <person name="Javaid M."/>
            <person name="Lee S."/>
            <person name="Li M."/>
            <person name="Ming W."/>
            <person name="Munidasa M."/>
            <person name="Muniz J."/>
            <person name="Nguyen L."/>
            <person name="Hughes D."/>
            <person name="Osuji N."/>
            <person name="Pu L.-L."/>
            <person name="Puazo M."/>
            <person name="Qu C."/>
            <person name="Quiroz J."/>
            <person name="Raj R."/>
            <person name="Weissenberger G."/>
            <person name="Xin Y."/>
            <person name="Zou X."/>
            <person name="Han Y."/>
            <person name="Worley K."/>
            <person name="Muzny D."/>
            <person name="Gibbs R."/>
        </authorList>
    </citation>
    <scope>NUCLEOTIDE SEQUENCE</scope>
    <source>
        <strain evidence="8">Sampled in the wild</strain>
    </source>
</reference>
<dbReference type="Proteomes" id="UP000792457">
    <property type="component" value="Unassembled WGS sequence"/>
</dbReference>
<evidence type="ECO:0000256" key="4">
    <source>
        <dbReference type="ARBA" id="ARBA00022989"/>
    </source>
</evidence>
<accession>A0A8K0KE65</accession>
<dbReference type="InterPro" id="IPR051717">
    <property type="entry name" value="MFS_MFSD6"/>
</dbReference>